<sequence>MNKVILIGRLVKDPDIRTGTNNITIARYTLAVERQYRKDNERKADFINCVALGKNGEFAEKYLHKGMKIAVIGSWQTGNYTDIDGKKIYTNDCLVETHEFVESKDKSNQSENIGAVPPSASASDTFVEPAYDPDLPFS</sequence>
<dbReference type="SUPFAM" id="SSF50249">
    <property type="entry name" value="Nucleic acid-binding proteins"/>
    <property type="match status" value="1"/>
</dbReference>
<proteinExistence type="inferred from homology"/>
<organism evidence="4">
    <name type="scientific">Siphoviridae sp. cteHV32</name>
    <dbReference type="NCBI Taxonomy" id="2825588"/>
    <lineage>
        <taxon>Viruses</taxon>
        <taxon>Duplodnaviria</taxon>
        <taxon>Heunggongvirae</taxon>
        <taxon>Uroviricota</taxon>
        <taxon>Caudoviricetes</taxon>
    </lineage>
</organism>
<dbReference type="GO" id="GO:0009295">
    <property type="term" value="C:nucleoid"/>
    <property type="evidence" value="ECO:0007669"/>
    <property type="project" value="TreeGrafter"/>
</dbReference>
<evidence type="ECO:0000256" key="2">
    <source>
        <dbReference type="PIRNR" id="PIRNR002070"/>
    </source>
</evidence>
<dbReference type="GO" id="GO:0003697">
    <property type="term" value="F:single-stranded DNA binding"/>
    <property type="evidence" value="ECO:0007669"/>
    <property type="project" value="InterPro"/>
</dbReference>
<accession>A0A8S5QGU0</accession>
<dbReference type="PANTHER" id="PTHR10302:SF27">
    <property type="entry name" value="SINGLE-STRANDED DNA-BINDING PROTEIN"/>
    <property type="match status" value="1"/>
</dbReference>
<name>A0A8S5QGU0_9CAUD</name>
<reference evidence="4" key="1">
    <citation type="journal article" date="2021" name="Proc. Natl. Acad. Sci. U.S.A.">
        <title>A Catalog of Tens of Thousands of Viruses from Human Metagenomes Reveals Hidden Associations with Chronic Diseases.</title>
        <authorList>
            <person name="Tisza M.J."/>
            <person name="Buck C.B."/>
        </authorList>
    </citation>
    <scope>NUCLEOTIDE SEQUENCE</scope>
    <source>
        <strain evidence="4">CteHV32</strain>
    </source>
</reference>
<dbReference type="Pfam" id="PF00436">
    <property type="entry name" value="SSB"/>
    <property type="match status" value="1"/>
</dbReference>
<keyword evidence="1 2" id="KW-0238">DNA-binding</keyword>
<dbReference type="PANTHER" id="PTHR10302">
    <property type="entry name" value="SINGLE-STRANDED DNA-BINDING PROTEIN"/>
    <property type="match status" value="1"/>
</dbReference>
<dbReference type="CDD" id="cd04496">
    <property type="entry name" value="SSB_OBF"/>
    <property type="match status" value="1"/>
</dbReference>
<dbReference type="Gene3D" id="2.40.50.140">
    <property type="entry name" value="Nucleic acid-binding proteins"/>
    <property type="match status" value="1"/>
</dbReference>
<dbReference type="GO" id="GO:0006260">
    <property type="term" value="P:DNA replication"/>
    <property type="evidence" value="ECO:0007669"/>
    <property type="project" value="InterPro"/>
</dbReference>
<protein>
    <recommendedName>
        <fullName evidence="2">Single-stranded DNA-binding protein</fullName>
    </recommendedName>
</protein>
<dbReference type="HAMAP" id="MF_00984">
    <property type="entry name" value="SSB"/>
    <property type="match status" value="1"/>
</dbReference>
<dbReference type="InterPro" id="IPR011344">
    <property type="entry name" value="ssDNA-bd"/>
</dbReference>
<feature type="region of interest" description="Disordered" evidence="3">
    <location>
        <begin position="103"/>
        <end position="138"/>
    </location>
</feature>
<evidence type="ECO:0000256" key="1">
    <source>
        <dbReference type="ARBA" id="ARBA00023125"/>
    </source>
</evidence>
<dbReference type="InterPro" id="IPR000424">
    <property type="entry name" value="Primosome_PriB/ssb"/>
</dbReference>
<dbReference type="EMBL" id="BK015653">
    <property type="protein sequence ID" value="DAE18264.1"/>
    <property type="molecule type" value="Genomic_DNA"/>
</dbReference>
<evidence type="ECO:0000256" key="3">
    <source>
        <dbReference type="SAM" id="MobiDB-lite"/>
    </source>
</evidence>
<dbReference type="PIRSF" id="PIRSF002070">
    <property type="entry name" value="SSB"/>
    <property type="match status" value="1"/>
</dbReference>
<dbReference type="InterPro" id="IPR012340">
    <property type="entry name" value="NA-bd_OB-fold"/>
</dbReference>
<evidence type="ECO:0000313" key="4">
    <source>
        <dbReference type="EMBL" id="DAE18264.1"/>
    </source>
</evidence>
<dbReference type="PROSITE" id="PS50935">
    <property type="entry name" value="SSB"/>
    <property type="match status" value="1"/>
</dbReference>
<dbReference type="NCBIfam" id="TIGR00621">
    <property type="entry name" value="ssb"/>
    <property type="match status" value="1"/>
</dbReference>